<evidence type="ECO:0000313" key="3">
    <source>
        <dbReference type="Proteomes" id="UP001154282"/>
    </source>
</evidence>
<reference evidence="2" key="1">
    <citation type="submission" date="2022-08" db="EMBL/GenBank/DDBJ databases">
        <authorList>
            <person name="Gutierrez-Valencia J."/>
        </authorList>
    </citation>
    <scope>NUCLEOTIDE SEQUENCE</scope>
</reference>
<dbReference type="Proteomes" id="UP001154282">
    <property type="component" value="Unassembled WGS sequence"/>
</dbReference>
<evidence type="ECO:0000256" key="1">
    <source>
        <dbReference type="SAM" id="MobiDB-lite"/>
    </source>
</evidence>
<organism evidence="2 3">
    <name type="scientific">Linum tenue</name>
    <dbReference type="NCBI Taxonomy" id="586396"/>
    <lineage>
        <taxon>Eukaryota</taxon>
        <taxon>Viridiplantae</taxon>
        <taxon>Streptophyta</taxon>
        <taxon>Embryophyta</taxon>
        <taxon>Tracheophyta</taxon>
        <taxon>Spermatophyta</taxon>
        <taxon>Magnoliopsida</taxon>
        <taxon>eudicotyledons</taxon>
        <taxon>Gunneridae</taxon>
        <taxon>Pentapetalae</taxon>
        <taxon>rosids</taxon>
        <taxon>fabids</taxon>
        <taxon>Malpighiales</taxon>
        <taxon>Linaceae</taxon>
        <taxon>Linum</taxon>
    </lineage>
</organism>
<feature type="region of interest" description="Disordered" evidence="1">
    <location>
        <begin position="1"/>
        <end position="39"/>
    </location>
</feature>
<dbReference type="AlphaFoldDB" id="A0AAV0H457"/>
<gene>
    <name evidence="2" type="ORF">LITE_LOCUS2511</name>
</gene>
<dbReference type="EMBL" id="CAMGYJ010000002">
    <property type="protein sequence ID" value="CAI0380069.1"/>
    <property type="molecule type" value="Genomic_DNA"/>
</dbReference>
<proteinExistence type="predicted"/>
<evidence type="ECO:0000313" key="2">
    <source>
        <dbReference type="EMBL" id="CAI0380069.1"/>
    </source>
</evidence>
<protein>
    <submittedName>
        <fullName evidence="2">Uncharacterized protein</fullName>
    </submittedName>
</protein>
<keyword evidence="3" id="KW-1185">Reference proteome</keyword>
<sequence length="106" mass="11736">MIPAPAKLVGDDPLRQSSSSHITEPQLPHRNATQGWEEDRVEEAKVRNILMRAASSAGRPLIDWPEESQSFAVSKDCDFNGDREWLAVADDARPNKISLPVVVVAF</sequence>
<comment type="caution">
    <text evidence="2">The sequence shown here is derived from an EMBL/GenBank/DDBJ whole genome shotgun (WGS) entry which is preliminary data.</text>
</comment>
<name>A0AAV0H457_9ROSI</name>
<accession>A0AAV0H457</accession>